<dbReference type="GO" id="GO:0016020">
    <property type="term" value="C:membrane"/>
    <property type="evidence" value="ECO:0007669"/>
    <property type="project" value="UniProtKB-SubCell"/>
</dbReference>
<feature type="coiled-coil region" evidence="5">
    <location>
        <begin position="869"/>
        <end position="896"/>
    </location>
</feature>
<feature type="region of interest" description="Disordered" evidence="6">
    <location>
        <begin position="516"/>
        <end position="545"/>
    </location>
</feature>
<dbReference type="InterPro" id="IPR007656">
    <property type="entry name" value="GTD-bd"/>
</dbReference>
<evidence type="ECO:0000256" key="3">
    <source>
        <dbReference type="ARBA" id="ARBA00022989"/>
    </source>
</evidence>
<comment type="subcellular location">
    <subcellularLocation>
        <location evidence="1">Membrane</location>
        <topology evidence="1">Single-pass membrane protein</topology>
    </subcellularLocation>
</comment>
<keyword evidence="3 7" id="KW-1133">Transmembrane helix</keyword>
<keyword evidence="2 7" id="KW-0812">Transmembrane</keyword>
<name>A0ABC8ZGA9_9POAL</name>
<evidence type="ECO:0000256" key="5">
    <source>
        <dbReference type="SAM" id="Coils"/>
    </source>
</evidence>
<feature type="domain" description="GTD-binding" evidence="8">
    <location>
        <begin position="655"/>
        <end position="753"/>
    </location>
</feature>
<evidence type="ECO:0000313" key="10">
    <source>
        <dbReference type="Proteomes" id="UP001497457"/>
    </source>
</evidence>
<dbReference type="Pfam" id="PF04576">
    <property type="entry name" value="Zein-binding"/>
    <property type="match status" value="1"/>
</dbReference>
<evidence type="ECO:0000256" key="2">
    <source>
        <dbReference type="ARBA" id="ARBA00022692"/>
    </source>
</evidence>
<feature type="compositionally biased region" description="Basic and acidic residues" evidence="6">
    <location>
        <begin position="524"/>
        <end position="545"/>
    </location>
</feature>
<evidence type="ECO:0000256" key="1">
    <source>
        <dbReference type="ARBA" id="ARBA00004167"/>
    </source>
</evidence>
<evidence type="ECO:0000313" key="9">
    <source>
        <dbReference type="EMBL" id="CAL4961111.1"/>
    </source>
</evidence>
<evidence type="ECO:0000256" key="6">
    <source>
        <dbReference type="SAM" id="MobiDB-lite"/>
    </source>
</evidence>
<feature type="region of interest" description="Disordered" evidence="6">
    <location>
        <begin position="811"/>
        <end position="861"/>
    </location>
</feature>
<dbReference type="PANTHER" id="PTHR31448">
    <property type="entry name" value="MYOSIN-BINDING PROTEIN 2"/>
    <property type="match status" value="1"/>
</dbReference>
<protein>
    <recommendedName>
        <fullName evidence="8">GTD-binding domain-containing protein</fullName>
    </recommendedName>
</protein>
<feature type="compositionally biased region" description="Polar residues" evidence="6">
    <location>
        <begin position="811"/>
        <end position="820"/>
    </location>
</feature>
<dbReference type="AlphaFoldDB" id="A0ABC8ZGA9"/>
<feature type="coiled-coil region" evidence="5">
    <location>
        <begin position="689"/>
        <end position="755"/>
    </location>
</feature>
<reference evidence="9" key="1">
    <citation type="submission" date="2024-10" db="EMBL/GenBank/DDBJ databases">
        <authorList>
            <person name="Ryan C."/>
        </authorList>
    </citation>
    <scope>NUCLEOTIDE SEQUENCE [LARGE SCALE GENOMIC DNA]</scope>
</reference>
<proteinExistence type="predicted"/>
<feature type="transmembrane region" description="Helical" evidence="7">
    <location>
        <begin position="12"/>
        <end position="37"/>
    </location>
</feature>
<gene>
    <name evidence="9" type="ORF">URODEC1_LOCUS44820</name>
</gene>
<accession>A0ABC8ZGA9</accession>
<dbReference type="Proteomes" id="UP001497457">
    <property type="component" value="Chromosome 19rd"/>
</dbReference>
<dbReference type="EMBL" id="OZ075129">
    <property type="protein sequence ID" value="CAL4961111.1"/>
    <property type="molecule type" value="Genomic_DNA"/>
</dbReference>
<keyword evidence="4 7" id="KW-0472">Membrane</keyword>
<keyword evidence="10" id="KW-1185">Reference proteome</keyword>
<feature type="compositionally biased region" description="Basic and acidic residues" evidence="6">
    <location>
        <begin position="830"/>
        <end position="858"/>
    </location>
</feature>
<dbReference type="PANTHER" id="PTHR31448:SF32">
    <property type="entry name" value="MYOSIN-BINDING PROTEIN 1"/>
    <property type="match status" value="1"/>
</dbReference>
<sequence>MGTRMPILRRVSSALSTALLEWILMLLLFIDAVYSFLVTRFARFCRLPAPCPFCSRLDHVLGNEKPCFYRELICKTHKSEISSLAFCRLHQKLASAQSMCEGCCEKTSDDDKADEPAMDATELDSTRRNDDVRNSPPIIICSCCGQHFKQRSVPLSSRKIAQLEHTEAVGSPKVYTDYSVAGQVDESLEPRDIYHQSDYTSHERDSLLQMTSDSEIEVPCAHDVKSSHSFEANFVEEDLQADAACEQPLLPSPELIKESERNVEMEVNVTEACDTSSACPGAVDHPDSRIDGVQIEEKESLLTKWASPHVPVLREDSGLKGNCSQKTQAINYTAKCQASSDKFYNRVNNHADADISQILAAEKDELPQTLGETEPSQSTIEDNTDPFRSQFTILEEHYAVSGERNINDNLERVHGPVITGRSGGELPQRSASATNPDITELAPKNTHHVASEDADVKDDCGDICVSQVGADSETNGEVEGCVKKIEPPNDMGTHKLAVQDPSDKGYVEKAHMPAAATRSGGEVPQDHGAVEEYPKTSEATVERRPSLSTQISMNEAYRLAIGSKSSLPSPTLTDVILGKDSTSSINEELRLLLSQLSASRGLEAPWVDPGPSPRAYGRGDELVVQNITKRISLERNASGLESLDGSIVSEMEGESAIDRLRRQVDLDRKSIHLLCRELEEERNASAIAASQALAMITKLQDEKAAMQMEASHYQRMMEEQAEYDSEALAKANELLAEREQQIEELEVELEDYRRQYGGEPIEKQAKALEEGGLEVPMINTPRGTDSLVSFEEERAYIATSLRKLEQKLQSYSNNSTSDDLSGSDAIEDDLSNKAEDSSLHRQDRSRKTEEHISSDKGDSTSVLSGEVDLITVQEEIASLNRRLKTLEGDRNFLEHSINSLRNGTEGLMFIEEIACNLRELQAIANDKK</sequence>
<evidence type="ECO:0000259" key="8">
    <source>
        <dbReference type="PROSITE" id="PS51775"/>
    </source>
</evidence>
<dbReference type="GO" id="GO:0080115">
    <property type="term" value="F:myosin XI tail binding"/>
    <property type="evidence" value="ECO:0007669"/>
    <property type="project" value="UniProtKB-ARBA"/>
</dbReference>
<evidence type="ECO:0000256" key="7">
    <source>
        <dbReference type="SAM" id="Phobius"/>
    </source>
</evidence>
<keyword evidence="5" id="KW-0175">Coiled coil</keyword>
<evidence type="ECO:0000256" key="4">
    <source>
        <dbReference type="ARBA" id="ARBA00023136"/>
    </source>
</evidence>
<feature type="region of interest" description="Disordered" evidence="6">
    <location>
        <begin position="107"/>
        <end position="129"/>
    </location>
</feature>
<feature type="region of interest" description="Disordered" evidence="6">
    <location>
        <begin position="419"/>
        <end position="439"/>
    </location>
</feature>
<organism evidence="9 10">
    <name type="scientific">Urochloa decumbens</name>
    <dbReference type="NCBI Taxonomy" id="240449"/>
    <lineage>
        <taxon>Eukaryota</taxon>
        <taxon>Viridiplantae</taxon>
        <taxon>Streptophyta</taxon>
        <taxon>Embryophyta</taxon>
        <taxon>Tracheophyta</taxon>
        <taxon>Spermatophyta</taxon>
        <taxon>Magnoliopsida</taxon>
        <taxon>Liliopsida</taxon>
        <taxon>Poales</taxon>
        <taxon>Poaceae</taxon>
        <taxon>PACMAD clade</taxon>
        <taxon>Panicoideae</taxon>
        <taxon>Panicodae</taxon>
        <taxon>Paniceae</taxon>
        <taxon>Melinidinae</taxon>
        <taxon>Urochloa</taxon>
    </lineage>
</organism>
<dbReference type="InterPro" id="IPR039306">
    <property type="entry name" value="MYOB"/>
</dbReference>
<dbReference type="PROSITE" id="PS51775">
    <property type="entry name" value="GTD_BINDING"/>
    <property type="match status" value="1"/>
</dbReference>